<accession>A0A6M3LXY3</accession>
<evidence type="ECO:0000256" key="1">
    <source>
        <dbReference type="SAM" id="Phobius"/>
    </source>
</evidence>
<feature type="transmembrane region" description="Helical" evidence="1">
    <location>
        <begin position="72"/>
        <end position="92"/>
    </location>
</feature>
<keyword evidence="1" id="KW-0472">Membrane</keyword>
<evidence type="ECO:0000313" key="2">
    <source>
        <dbReference type="EMBL" id="QJB00237.1"/>
    </source>
</evidence>
<dbReference type="AlphaFoldDB" id="A0A6M3LXY3"/>
<name>A0A6M3LXY3_9ZZZZ</name>
<reference evidence="2" key="1">
    <citation type="submission" date="2020-03" db="EMBL/GenBank/DDBJ databases">
        <title>The deep terrestrial virosphere.</title>
        <authorList>
            <person name="Holmfeldt K."/>
            <person name="Nilsson E."/>
            <person name="Simone D."/>
            <person name="Lopez-Fernandez M."/>
            <person name="Wu X."/>
            <person name="de Brujin I."/>
            <person name="Lundin D."/>
            <person name="Andersson A."/>
            <person name="Bertilsson S."/>
            <person name="Dopson M."/>
        </authorList>
    </citation>
    <scope>NUCLEOTIDE SEQUENCE</scope>
    <source>
        <strain evidence="2">MM171A00654</strain>
    </source>
</reference>
<protein>
    <submittedName>
        <fullName evidence="2">Uncharacterized protein</fullName>
    </submittedName>
</protein>
<gene>
    <name evidence="2" type="ORF">MM171A00654_0023</name>
</gene>
<organism evidence="2">
    <name type="scientific">viral metagenome</name>
    <dbReference type="NCBI Taxonomy" id="1070528"/>
    <lineage>
        <taxon>unclassified sequences</taxon>
        <taxon>metagenomes</taxon>
        <taxon>organismal metagenomes</taxon>
    </lineage>
</organism>
<keyword evidence="1" id="KW-0812">Transmembrane</keyword>
<keyword evidence="1" id="KW-1133">Transmembrane helix</keyword>
<sequence>MKEETMEESAAKTARMTEFEEYQDLADLDPKTTREYLMVMWPAQKLALKKLEDLNGFKKECESRFTKLETSFAVGGMIVLTAIVGLAIKLIFGT</sequence>
<dbReference type="EMBL" id="MT143685">
    <property type="protein sequence ID" value="QJB00237.1"/>
    <property type="molecule type" value="Genomic_DNA"/>
</dbReference>
<proteinExistence type="predicted"/>